<dbReference type="KEGG" id="gur:Gura_2736"/>
<dbReference type="OrthoDB" id="6399948at2"/>
<evidence type="ECO:0000313" key="3">
    <source>
        <dbReference type="Proteomes" id="UP000006695"/>
    </source>
</evidence>
<organism evidence="2 3">
    <name type="scientific">Geotalea uraniireducens (strain Rf4)</name>
    <name type="common">Geobacter uraniireducens</name>
    <dbReference type="NCBI Taxonomy" id="351605"/>
    <lineage>
        <taxon>Bacteria</taxon>
        <taxon>Pseudomonadati</taxon>
        <taxon>Thermodesulfobacteriota</taxon>
        <taxon>Desulfuromonadia</taxon>
        <taxon>Geobacterales</taxon>
        <taxon>Geobacteraceae</taxon>
        <taxon>Geotalea</taxon>
    </lineage>
</organism>
<accession>A5G542</accession>
<name>A5G542_GEOUR</name>
<proteinExistence type="predicted"/>
<keyword evidence="3" id="KW-1185">Reference proteome</keyword>
<evidence type="ECO:0000259" key="1">
    <source>
        <dbReference type="Pfam" id="PF19935"/>
    </source>
</evidence>
<dbReference type="Pfam" id="PF19935">
    <property type="entry name" value="DUF6398"/>
    <property type="match status" value="1"/>
</dbReference>
<dbReference type="RefSeq" id="WP_011939586.1">
    <property type="nucleotide sequence ID" value="NC_009483.1"/>
</dbReference>
<feature type="domain" description="DUF6398" evidence="1">
    <location>
        <begin position="18"/>
        <end position="122"/>
    </location>
</feature>
<sequence length="169" mass="18812">MTDKLKVPKAMQSVFDTVAGIIDEFCQKHLNEEYSHVSQELAAALCRKRPSPLAKGKPEQWACACVYVIGSANFLHDKSQTPHLPLGRLCELFGIGKSTATTKARSIEQMMGISYLDPRWTLPSKLEGNPLVWMLNVNGFAVDIRTAPLELQEEAFQRGLIPFVPGKKK</sequence>
<dbReference type="EMBL" id="CP000698">
    <property type="protein sequence ID" value="ABQ26910.1"/>
    <property type="molecule type" value="Genomic_DNA"/>
</dbReference>
<dbReference type="Proteomes" id="UP000006695">
    <property type="component" value="Chromosome"/>
</dbReference>
<reference evidence="2 3" key="1">
    <citation type="submission" date="2007-05" db="EMBL/GenBank/DDBJ databases">
        <title>Complete sequence of Geobacter uraniireducens Rf4.</title>
        <authorList>
            <consortium name="US DOE Joint Genome Institute"/>
            <person name="Copeland A."/>
            <person name="Lucas S."/>
            <person name="Lapidus A."/>
            <person name="Barry K."/>
            <person name="Detter J.C."/>
            <person name="Glavina del Rio T."/>
            <person name="Hammon N."/>
            <person name="Israni S."/>
            <person name="Dalin E."/>
            <person name="Tice H."/>
            <person name="Pitluck S."/>
            <person name="Chertkov O."/>
            <person name="Brettin T."/>
            <person name="Bruce D."/>
            <person name="Han C."/>
            <person name="Schmutz J."/>
            <person name="Larimer F."/>
            <person name="Land M."/>
            <person name="Hauser L."/>
            <person name="Kyrpides N."/>
            <person name="Mikhailova N."/>
            <person name="Shelobolina E."/>
            <person name="Aklujkar M."/>
            <person name="Lovley D."/>
            <person name="Richardson P."/>
        </authorList>
    </citation>
    <scope>NUCLEOTIDE SEQUENCE [LARGE SCALE GENOMIC DNA]</scope>
    <source>
        <strain evidence="2 3">Rf4</strain>
    </source>
</reference>
<gene>
    <name evidence="2" type="ordered locus">Gura_2736</name>
</gene>
<evidence type="ECO:0000313" key="2">
    <source>
        <dbReference type="EMBL" id="ABQ26910.1"/>
    </source>
</evidence>
<dbReference type="AlphaFoldDB" id="A5G542"/>
<dbReference type="InterPro" id="IPR045651">
    <property type="entry name" value="DUF6398"/>
</dbReference>
<dbReference type="STRING" id="351605.Gura_2736"/>
<protein>
    <recommendedName>
        <fullName evidence="1">DUF6398 domain-containing protein</fullName>
    </recommendedName>
</protein>
<dbReference type="HOGENOM" id="CLU_127462_1_0_7"/>